<dbReference type="RefSeq" id="WP_087107695.1">
    <property type="nucleotide sequence ID" value="NZ_CBCSCN010000001.1"/>
</dbReference>
<dbReference type="InterPro" id="IPR006303">
    <property type="entry name" value="FliR"/>
</dbReference>
<dbReference type="GO" id="GO:0005886">
    <property type="term" value="C:plasma membrane"/>
    <property type="evidence" value="ECO:0007669"/>
    <property type="project" value="UniProtKB-SubCell"/>
</dbReference>
<evidence type="ECO:0000256" key="4">
    <source>
        <dbReference type="ARBA" id="ARBA00022475"/>
    </source>
</evidence>
<evidence type="ECO:0000256" key="9">
    <source>
        <dbReference type="NCBIfam" id="TIGR01400"/>
    </source>
</evidence>
<keyword evidence="6 10" id="KW-1133">Transmembrane helix</keyword>
<evidence type="ECO:0000313" key="12">
    <source>
        <dbReference type="Proteomes" id="UP000196573"/>
    </source>
</evidence>
<sequence length="259" mass="27290">MDLSTAQLTGWMGQLLWPLFRVAGLLLTMPIIGSAMVPAQIRLVLALVITLIIVPLLPAMPAVEPLSTESLRITLQQILIGGMGGLLLHIYFAIFAMAGQMVSLQMGLGMAMMYDPVNGVSIPIIAQIYQVMATLMFLAIDGHLVVINILVSSFTAIPVGMVTADTLDLNTLTLQVGWALGAALLIALPAITTMLLVNIAFGVMNRAAPQLNVFSLGFPMSMMAGLIVLAVSISGMPGLFTSITEQALALLSGMIGSAR</sequence>
<feature type="transmembrane region" description="Helical" evidence="10">
    <location>
        <begin position="78"/>
        <end position="99"/>
    </location>
</feature>
<dbReference type="PRINTS" id="PR00953">
    <property type="entry name" value="TYPE3IMRPROT"/>
</dbReference>
<feature type="transmembrane region" description="Helical" evidence="10">
    <location>
        <begin position="213"/>
        <end position="233"/>
    </location>
</feature>
<evidence type="ECO:0000256" key="10">
    <source>
        <dbReference type="RuleBase" id="RU362071"/>
    </source>
</evidence>
<dbReference type="AlphaFoldDB" id="A0A1X7AH79"/>
<dbReference type="GO" id="GO:0044780">
    <property type="term" value="P:bacterial-type flagellum assembly"/>
    <property type="evidence" value="ECO:0007669"/>
    <property type="project" value="UniProtKB-UniRule"/>
</dbReference>
<dbReference type="PANTHER" id="PTHR30065">
    <property type="entry name" value="FLAGELLAR BIOSYNTHETIC PROTEIN FLIR"/>
    <property type="match status" value="1"/>
</dbReference>
<comment type="subcellular location">
    <subcellularLocation>
        <location evidence="10">Cell membrane</location>
        <topology evidence="10">Multi-pass membrane protein</topology>
    </subcellularLocation>
    <subcellularLocation>
        <location evidence="10">Bacterial flagellum basal body</location>
    </subcellularLocation>
</comment>
<keyword evidence="11" id="KW-0966">Cell projection</keyword>
<name>A0A1X7AH79_9GAMM</name>
<organism evidence="11 12">
    <name type="scientific">Parendozoicomonas haliclonae</name>
    <dbReference type="NCBI Taxonomy" id="1960125"/>
    <lineage>
        <taxon>Bacteria</taxon>
        <taxon>Pseudomonadati</taxon>
        <taxon>Pseudomonadota</taxon>
        <taxon>Gammaproteobacteria</taxon>
        <taxon>Oceanospirillales</taxon>
        <taxon>Endozoicomonadaceae</taxon>
        <taxon>Parendozoicomonas</taxon>
    </lineage>
</organism>
<gene>
    <name evidence="11" type="primary">fliR_1</name>
    <name evidence="11" type="ORF">EHSB41UT_01109</name>
</gene>
<comment type="similarity">
    <text evidence="2 10">Belongs to the FliR/MopE/SpaR family.</text>
</comment>
<evidence type="ECO:0000256" key="8">
    <source>
        <dbReference type="ARBA" id="ARBA00023143"/>
    </source>
</evidence>
<evidence type="ECO:0000256" key="2">
    <source>
        <dbReference type="ARBA" id="ARBA00009772"/>
    </source>
</evidence>
<dbReference type="InterPro" id="IPR002010">
    <property type="entry name" value="T3SS_IM_R"/>
</dbReference>
<keyword evidence="12" id="KW-1185">Reference proteome</keyword>
<keyword evidence="8 10" id="KW-0975">Bacterial flagellum</keyword>
<evidence type="ECO:0000256" key="1">
    <source>
        <dbReference type="ARBA" id="ARBA00002578"/>
    </source>
</evidence>
<protein>
    <recommendedName>
        <fullName evidence="3 9">Flagellar biosynthetic protein FliR</fullName>
    </recommendedName>
</protein>
<feature type="transmembrane region" description="Helical" evidence="10">
    <location>
        <begin position="176"/>
        <end position="201"/>
    </location>
</feature>
<dbReference type="Proteomes" id="UP000196573">
    <property type="component" value="Unassembled WGS sequence"/>
</dbReference>
<feature type="transmembrane region" description="Helical" evidence="10">
    <location>
        <begin position="39"/>
        <end position="57"/>
    </location>
</feature>
<keyword evidence="11" id="KW-0282">Flagellum</keyword>
<keyword evidence="7 10" id="KW-0472">Membrane</keyword>
<evidence type="ECO:0000256" key="7">
    <source>
        <dbReference type="ARBA" id="ARBA00023136"/>
    </source>
</evidence>
<dbReference type="GO" id="GO:0006605">
    <property type="term" value="P:protein targeting"/>
    <property type="evidence" value="ECO:0007669"/>
    <property type="project" value="UniProtKB-UniRule"/>
</dbReference>
<feature type="transmembrane region" description="Helical" evidence="10">
    <location>
        <begin position="145"/>
        <end position="164"/>
    </location>
</feature>
<evidence type="ECO:0000313" key="11">
    <source>
        <dbReference type="EMBL" id="SMA39916.1"/>
    </source>
</evidence>
<dbReference type="Pfam" id="PF01311">
    <property type="entry name" value="Bac_export_1"/>
    <property type="match status" value="1"/>
</dbReference>
<reference evidence="11 12" key="1">
    <citation type="submission" date="2017-03" db="EMBL/GenBank/DDBJ databases">
        <authorList>
            <person name="Afonso C.L."/>
            <person name="Miller P.J."/>
            <person name="Scott M.A."/>
            <person name="Spackman E."/>
            <person name="Goraichik I."/>
            <person name="Dimitrov K.M."/>
            <person name="Suarez D.L."/>
            <person name="Swayne D.E."/>
        </authorList>
    </citation>
    <scope>NUCLEOTIDE SEQUENCE [LARGE SCALE GENOMIC DNA]</scope>
    <source>
        <strain evidence="11">SB41UT1</strain>
    </source>
</reference>
<evidence type="ECO:0000256" key="6">
    <source>
        <dbReference type="ARBA" id="ARBA00022989"/>
    </source>
</evidence>
<dbReference type="NCBIfam" id="TIGR01400">
    <property type="entry name" value="fliR"/>
    <property type="match status" value="1"/>
</dbReference>
<dbReference type="PANTHER" id="PTHR30065:SF8">
    <property type="entry name" value="FLAGELLAR BIOSYNTHETIC PROTEIN FLIR"/>
    <property type="match status" value="1"/>
</dbReference>
<feature type="transmembrane region" description="Helical" evidence="10">
    <location>
        <begin position="12"/>
        <end position="33"/>
    </location>
</feature>
<dbReference type="EMBL" id="FWPT01000002">
    <property type="protein sequence ID" value="SMA39916.1"/>
    <property type="molecule type" value="Genomic_DNA"/>
</dbReference>
<keyword evidence="4 10" id="KW-1003">Cell membrane</keyword>
<proteinExistence type="inferred from homology"/>
<keyword evidence="11" id="KW-0969">Cilium</keyword>
<accession>A0A1X7AH79</accession>
<evidence type="ECO:0000256" key="3">
    <source>
        <dbReference type="ARBA" id="ARBA00021717"/>
    </source>
</evidence>
<evidence type="ECO:0000256" key="5">
    <source>
        <dbReference type="ARBA" id="ARBA00022692"/>
    </source>
</evidence>
<dbReference type="OrthoDB" id="9797790at2"/>
<dbReference type="GO" id="GO:0009425">
    <property type="term" value="C:bacterial-type flagellum basal body"/>
    <property type="evidence" value="ECO:0007669"/>
    <property type="project" value="UniProtKB-SubCell"/>
</dbReference>
<comment type="function">
    <text evidence="1 10">Role in flagellar biosynthesis.</text>
</comment>
<keyword evidence="5 10" id="KW-0812">Transmembrane</keyword>